<protein>
    <submittedName>
        <fullName evidence="1">Uncharacterized protein</fullName>
    </submittedName>
</protein>
<gene>
    <name evidence="1" type="ORF">C2845_PM18G11610</name>
</gene>
<organism evidence="1 2">
    <name type="scientific">Panicum miliaceum</name>
    <name type="common">Proso millet</name>
    <name type="synonym">Broomcorn millet</name>
    <dbReference type="NCBI Taxonomy" id="4540"/>
    <lineage>
        <taxon>Eukaryota</taxon>
        <taxon>Viridiplantae</taxon>
        <taxon>Streptophyta</taxon>
        <taxon>Embryophyta</taxon>
        <taxon>Tracheophyta</taxon>
        <taxon>Spermatophyta</taxon>
        <taxon>Magnoliopsida</taxon>
        <taxon>Liliopsida</taxon>
        <taxon>Poales</taxon>
        <taxon>Poaceae</taxon>
        <taxon>PACMAD clade</taxon>
        <taxon>Panicoideae</taxon>
        <taxon>Panicodae</taxon>
        <taxon>Paniceae</taxon>
        <taxon>Panicinae</taxon>
        <taxon>Panicum</taxon>
        <taxon>Panicum sect. Panicum</taxon>
    </lineage>
</organism>
<sequence>MKITVMSSKAVKPAYGSGGTPCSAADDAVVPLTVFDKVNFDQYISGVTLFHPPAPPHRALELGLAKALAVHRMWAGRLGVDAGGNRAILLNDARARLVEATADATEKSG</sequence>
<dbReference type="GO" id="GO:0016747">
    <property type="term" value="F:acyltransferase activity, transferring groups other than amino-acyl groups"/>
    <property type="evidence" value="ECO:0007669"/>
    <property type="project" value="UniProtKB-ARBA"/>
</dbReference>
<name>A0A3L6PHP8_PANMI</name>
<proteinExistence type="predicted"/>
<dbReference type="EMBL" id="PQIB02000017">
    <property type="protein sequence ID" value="RLM58307.1"/>
    <property type="molecule type" value="Genomic_DNA"/>
</dbReference>
<dbReference type="Gene3D" id="3.30.559.10">
    <property type="entry name" value="Chloramphenicol acetyltransferase-like domain"/>
    <property type="match status" value="1"/>
</dbReference>
<keyword evidence="2" id="KW-1185">Reference proteome</keyword>
<accession>A0A3L6PHP8</accession>
<evidence type="ECO:0000313" key="2">
    <source>
        <dbReference type="Proteomes" id="UP000275267"/>
    </source>
</evidence>
<evidence type="ECO:0000313" key="1">
    <source>
        <dbReference type="EMBL" id="RLM58307.1"/>
    </source>
</evidence>
<reference evidence="2" key="1">
    <citation type="journal article" date="2019" name="Nat. Commun.">
        <title>The genome of broomcorn millet.</title>
        <authorList>
            <person name="Zou C."/>
            <person name="Miki D."/>
            <person name="Li D."/>
            <person name="Tang Q."/>
            <person name="Xiao L."/>
            <person name="Rajput S."/>
            <person name="Deng P."/>
            <person name="Jia W."/>
            <person name="Huang R."/>
            <person name="Zhang M."/>
            <person name="Sun Y."/>
            <person name="Hu J."/>
            <person name="Fu X."/>
            <person name="Schnable P.S."/>
            <person name="Li F."/>
            <person name="Zhang H."/>
            <person name="Feng B."/>
            <person name="Zhu X."/>
            <person name="Liu R."/>
            <person name="Schnable J.C."/>
            <person name="Zhu J.-K."/>
            <person name="Zhang H."/>
        </authorList>
    </citation>
    <scope>NUCLEOTIDE SEQUENCE [LARGE SCALE GENOMIC DNA]</scope>
</reference>
<dbReference type="STRING" id="4540.A0A3L6PHP8"/>
<dbReference type="AlphaFoldDB" id="A0A3L6PHP8"/>
<dbReference type="Proteomes" id="UP000275267">
    <property type="component" value="Unassembled WGS sequence"/>
</dbReference>
<comment type="caution">
    <text evidence="1">The sequence shown here is derived from an EMBL/GenBank/DDBJ whole genome shotgun (WGS) entry which is preliminary data.</text>
</comment>
<dbReference type="InterPro" id="IPR023213">
    <property type="entry name" value="CAT-like_dom_sf"/>
</dbReference>
<dbReference type="OrthoDB" id="688683at2759"/>